<sequence>MMKYYYFALYESKFKPKVKEQSNLNEYQGKSAWMVTGKDPSQKTNLELKKLNGAPNYCVLLRRQLSTLRELVPSDSFLLINFGQRKGERDQRQKRDVTRSKCLVGSDREEERVSGEDNGERTRRRRPWNEGEKENQVRTAHHWMAAMSFFIFLKS</sequence>
<keyword evidence="3" id="KW-1185">Reference proteome</keyword>
<dbReference type="AlphaFoldDB" id="A0AAD3S9X7"/>
<feature type="compositionally biased region" description="Basic and acidic residues" evidence="1">
    <location>
        <begin position="106"/>
        <end position="136"/>
    </location>
</feature>
<feature type="region of interest" description="Disordered" evidence="1">
    <location>
        <begin position="86"/>
        <end position="137"/>
    </location>
</feature>
<protein>
    <submittedName>
        <fullName evidence="2">Uncharacterized protein</fullName>
    </submittedName>
</protein>
<reference evidence="2" key="1">
    <citation type="submission" date="2023-05" db="EMBL/GenBank/DDBJ databases">
        <title>Nepenthes gracilis genome sequencing.</title>
        <authorList>
            <person name="Fukushima K."/>
        </authorList>
    </citation>
    <scope>NUCLEOTIDE SEQUENCE</scope>
    <source>
        <strain evidence="2">SING2019-196</strain>
    </source>
</reference>
<dbReference type="Proteomes" id="UP001279734">
    <property type="component" value="Unassembled WGS sequence"/>
</dbReference>
<comment type="caution">
    <text evidence="2">The sequence shown here is derived from an EMBL/GenBank/DDBJ whole genome shotgun (WGS) entry which is preliminary data.</text>
</comment>
<accession>A0AAD3S9X7</accession>
<evidence type="ECO:0000256" key="1">
    <source>
        <dbReference type="SAM" id="MobiDB-lite"/>
    </source>
</evidence>
<dbReference type="EMBL" id="BSYO01000007">
    <property type="protein sequence ID" value="GMH07132.1"/>
    <property type="molecule type" value="Genomic_DNA"/>
</dbReference>
<evidence type="ECO:0000313" key="2">
    <source>
        <dbReference type="EMBL" id="GMH07132.1"/>
    </source>
</evidence>
<evidence type="ECO:0000313" key="3">
    <source>
        <dbReference type="Proteomes" id="UP001279734"/>
    </source>
</evidence>
<organism evidence="2 3">
    <name type="scientific">Nepenthes gracilis</name>
    <name type="common">Slender pitcher plant</name>
    <dbReference type="NCBI Taxonomy" id="150966"/>
    <lineage>
        <taxon>Eukaryota</taxon>
        <taxon>Viridiplantae</taxon>
        <taxon>Streptophyta</taxon>
        <taxon>Embryophyta</taxon>
        <taxon>Tracheophyta</taxon>
        <taxon>Spermatophyta</taxon>
        <taxon>Magnoliopsida</taxon>
        <taxon>eudicotyledons</taxon>
        <taxon>Gunneridae</taxon>
        <taxon>Pentapetalae</taxon>
        <taxon>Caryophyllales</taxon>
        <taxon>Nepenthaceae</taxon>
        <taxon>Nepenthes</taxon>
    </lineage>
</organism>
<name>A0AAD3S9X7_NEPGR</name>
<feature type="compositionally biased region" description="Basic and acidic residues" evidence="1">
    <location>
        <begin position="86"/>
        <end position="99"/>
    </location>
</feature>
<proteinExistence type="predicted"/>
<gene>
    <name evidence="2" type="ORF">Nepgr_008972</name>
</gene>